<keyword evidence="9" id="KW-0665">Pyrimidine biosynthesis</keyword>
<dbReference type="Pfam" id="PF00156">
    <property type="entry name" value="Pribosyltran"/>
    <property type="match status" value="1"/>
</dbReference>
<accession>A0A3N4KGE3</accession>
<keyword evidence="8 12" id="KW-0808">Transferase</keyword>
<dbReference type="InterPro" id="IPR029057">
    <property type="entry name" value="PRTase-like"/>
</dbReference>
<evidence type="ECO:0000256" key="2">
    <source>
        <dbReference type="ARBA" id="ARBA00004889"/>
    </source>
</evidence>
<keyword evidence="13" id="KW-1185">Reference proteome</keyword>
<dbReference type="Proteomes" id="UP000277580">
    <property type="component" value="Unassembled WGS sequence"/>
</dbReference>
<evidence type="ECO:0000256" key="3">
    <source>
        <dbReference type="ARBA" id="ARBA00006340"/>
    </source>
</evidence>
<comment type="similarity">
    <text evidence="3">Belongs to the purine/pyrimidine phosphoribosyltransferase family. PyrE subfamily.</text>
</comment>
<dbReference type="GO" id="GO:0044205">
    <property type="term" value="P:'de novo' UMP biosynthetic process"/>
    <property type="evidence" value="ECO:0007669"/>
    <property type="project" value="UniProtKB-UniPathway"/>
</dbReference>
<evidence type="ECO:0000256" key="1">
    <source>
        <dbReference type="ARBA" id="ARBA00003769"/>
    </source>
</evidence>
<evidence type="ECO:0000256" key="9">
    <source>
        <dbReference type="ARBA" id="ARBA00022975"/>
    </source>
</evidence>
<dbReference type="HAMAP" id="MF_01208">
    <property type="entry name" value="PyrE"/>
    <property type="match status" value="1"/>
</dbReference>
<keyword evidence="7 12" id="KW-0328">Glycosyltransferase</keyword>
<name>A0A3N4KGE3_9PEZI</name>
<dbReference type="OrthoDB" id="5553476at2759"/>
<dbReference type="STRING" id="1392247.A0A3N4KGE3"/>
<dbReference type="PANTHER" id="PTHR46683:SF1">
    <property type="entry name" value="OROTATE PHOSPHORIBOSYLTRANSFERASE 1-RELATED"/>
    <property type="match status" value="1"/>
</dbReference>
<evidence type="ECO:0000256" key="7">
    <source>
        <dbReference type="ARBA" id="ARBA00022676"/>
    </source>
</evidence>
<reference evidence="12 13" key="1">
    <citation type="journal article" date="2018" name="Nat. Ecol. Evol.">
        <title>Pezizomycetes genomes reveal the molecular basis of ectomycorrhizal truffle lifestyle.</title>
        <authorList>
            <person name="Murat C."/>
            <person name="Payen T."/>
            <person name="Noel B."/>
            <person name="Kuo A."/>
            <person name="Morin E."/>
            <person name="Chen J."/>
            <person name="Kohler A."/>
            <person name="Krizsan K."/>
            <person name="Balestrini R."/>
            <person name="Da Silva C."/>
            <person name="Montanini B."/>
            <person name="Hainaut M."/>
            <person name="Levati E."/>
            <person name="Barry K.W."/>
            <person name="Belfiori B."/>
            <person name="Cichocki N."/>
            <person name="Clum A."/>
            <person name="Dockter R.B."/>
            <person name="Fauchery L."/>
            <person name="Guy J."/>
            <person name="Iotti M."/>
            <person name="Le Tacon F."/>
            <person name="Lindquist E.A."/>
            <person name="Lipzen A."/>
            <person name="Malagnac F."/>
            <person name="Mello A."/>
            <person name="Molinier V."/>
            <person name="Miyauchi S."/>
            <person name="Poulain J."/>
            <person name="Riccioni C."/>
            <person name="Rubini A."/>
            <person name="Sitrit Y."/>
            <person name="Splivallo R."/>
            <person name="Traeger S."/>
            <person name="Wang M."/>
            <person name="Zifcakova L."/>
            <person name="Wipf D."/>
            <person name="Zambonelli A."/>
            <person name="Paolocci F."/>
            <person name="Nowrousian M."/>
            <person name="Ottonello S."/>
            <person name="Baldrian P."/>
            <person name="Spatafora J.W."/>
            <person name="Henrissat B."/>
            <person name="Nagy L.G."/>
            <person name="Aury J.M."/>
            <person name="Wincker P."/>
            <person name="Grigoriev I.V."/>
            <person name="Bonfante P."/>
            <person name="Martin F.M."/>
        </authorList>
    </citation>
    <scope>NUCLEOTIDE SEQUENCE [LARGE SCALE GENOMIC DNA]</scope>
    <source>
        <strain evidence="12 13">CCBAS932</strain>
    </source>
</reference>
<dbReference type="SUPFAM" id="SSF53271">
    <property type="entry name" value="PRTase-like"/>
    <property type="match status" value="1"/>
</dbReference>
<dbReference type="EMBL" id="ML119150">
    <property type="protein sequence ID" value="RPB09604.1"/>
    <property type="molecule type" value="Genomic_DNA"/>
</dbReference>
<evidence type="ECO:0000256" key="6">
    <source>
        <dbReference type="ARBA" id="ARBA00014769"/>
    </source>
</evidence>
<comment type="subunit">
    <text evidence="4">Homodimer.</text>
</comment>
<comment type="function">
    <text evidence="1">Catalyzes the transfer of a ribosyl phosphate group from 5-phosphoribose 1-diphosphate to orotate, leading to the formation of orotidine monophosphate (OMP).</text>
</comment>
<dbReference type="InterPro" id="IPR000836">
    <property type="entry name" value="PRTase_dom"/>
</dbReference>
<feature type="domain" description="Phosphoribosyltransferase" evidence="11">
    <location>
        <begin position="55"/>
        <end position="185"/>
    </location>
</feature>
<evidence type="ECO:0000313" key="13">
    <source>
        <dbReference type="Proteomes" id="UP000277580"/>
    </source>
</evidence>
<proteinExistence type="inferred from homology"/>
<protein>
    <recommendedName>
        <fullName evidence="6">Orotate phosphoribosyltransferase</fullName>
        <ecNumber evidence="5">2.4.2.10</ecNumber>
    </recommendedName>
</protein>
<dbReference type="GO" id="GO:0004588">
    <property type="term" value="F:orotate phosphoribosyltransferase activity"/>
    <property type="evidence" value="ECO:0007669"/>
    <property type="project" value="UniProtKB-EC"/>
</dbReference>
<gene>
    <name evidence="12" type="ORF">P167DRAFT_510409</name>
</gene>
<evidence type="ECO:0000259" key="11">
    <source>
        <dbReference type="Pfam" id="PF00156"/>
    </source>
</evidence>
<dbReference type="FunFam" id="3.40.50.2020:FF:000008">
    <property type="entry name" value="Orotate phosphoribosyltransferase"/>
    <property type="match status" value="1"/>
</dbReference>
<dbReference type="UniPathway" id="UPA00070">
    <property type="reaction ID" value="UER00119"/>
</dbReference>
<comment type="pathway">
    <text evidence="2">Pyrimidine metabolism; UMP biosynthesis via de novo pathway; UMP from orotate: step 1/2.</text>
</comment>
<evidence type="ECO:0000256" key="10">
    <source>
        <dbReference type="ARBA" id="ARBA00049126"/>
    </source>
</evidence>
<comment type="catalytic activity">
    <reaction evidence="10">
        <text>orotidine 5'-phosphate + diphosphate = orotate + 5-phospho-alpha-D-ribose 1-diphosphate</text>
        <dbReference type="Rhea" id="RHEA:10380"/>
        <dbReference type="ChEBI" id="CHEBI:30839"/>
        <dbReference type="ChEBI" id="CHEBI:33019"/>
        <dbReference type="ChEBI" id="CHEBI:57538"/>
        <dbReference type="ChEBI" id="CHEBI:58017"/>
        <dbReference type="EC" id="2.4.2.10"/>
    </reaction>
</comment>
<evidence type="ECO:0000256" key="4">
    <source>
        <dbReference type="ARBA" id="ARBA00011738"/>
    </source>
</evidence>
<dbReference type="AlphaFoldDB" id="A0A3N4KGE3"/>
<dbReference type="PANTHER" id="PTHR46683">
    <property type="entry name" value="OROTATE PHOSPHORIBOSYLTRANSFERASE 1-RELATED"/>
    <property type="match status" value="1"/>
</dbReference>
<dbReference type="GO" id="GO:0005737">
    <property type="term" value="C:cytoplasm"/>
    <property type="evidence" value="ECO:0007669"/>
    <property type="project" value="TreeGrafter"/>
</dbReference>
<dbReference type="InParanoid" id="A0A3N4KGE3"/>
<dbReference type="FunCoup" id="A0A3N4KGE3">
    <property type="interactions" value="208"/>
</dbReference>
<dbReference type="GO" id="GO:0046132">
    <property type="term" value="P:pyrimidine ribonucleoside biosynthetic process"/>
    <property type="evidence" value="ECO:0007669"/>
    <property type="project" value="TreeGrafter"/>
</dbReference>
<evidence type="ECO:0000256" key="8">
    <source>
        <dbReference type="ARBA" id="ARBA00022679"/>
    </source>
</evidence>
<dbReference type="InterPro" id="IPR023031">
    <property type="entry name" value="OPRT"/>
</dbReference>
<dbReference type="EC" id="2.4.2.10" evidence="5"/>
<dbReference type="Gene3D" id="3.40.50.2020">
    <property type="match status" value="1"/>
</dbReference>
<evidence type="ECO:0000256" key="5">
    <source>
        <dbReference type="ARBA" id="ARBA00011971"/>
    </source>
</evidence>
<organism evidence="12 13">
    <name type="scientific">Morchella conica CCBAS932</name>
    <dbReference type="NCBI Taxonomy" id="1392247"/>
    <lineage>
        <taxon>Eukaryota</taxon>
        <taxon>Fungi</taxon>
        <taxon>Dikarya</taxon>
        <taxon>Ascomycota</taxon>
        <taxon>Pezizomycotina</taxon>
        <taxon>Pezizomycetes</taxon>
        <taxon>Pezizales</taxon>
        <taxon>Morchellaceae</taxon>
        <taxon>Morchella</taxon>
    </lineage>
</organism>
<dbReference type="CDD" id="cd06223">
    <property type="entry name" value="PRTases_typeI"/>
    <property type="match status" value="1"/>
</dbReference>
<dbReference type="InterPro" id="IPR004467">
    <property type="entry name" value="Or_phspho_trans_dom"/>
</dbReference>
<sequence>MTSPLPQFKQDFLQTILSAKILTFGSFTLKSGRVSPYFFNAGLFNNASLLTSLANAYARTIDSHPALSTSFDLLFGPAYKGIPLATITATQLFSLNNEKYGSTGYAFNRKEKKDHGEGGSIVGMDMRGKKVVIVDDVITAGTAIREAVEIIKAAGGELVGIVVALDRQERKVVKEGEVDTGLSAIQEVKKELGVEVVAILDLADLIAGVEGEEKVRMMDYRKKYGAVQEV</sequence>
<dbReference type="NCBIfam" id="TIGR00336">
    <property type="entry name" value="pyrE"/>
    <property type="match status" value="1"/>
</dbReference>
<dbReference type="GO" id="GO:0006207">
    <property type="term" value="P:'de novo' pyrimidine nucleobase biosynthetic process"/>
    <property type="evidence" value="ECO:0007669"/>
    <property type="project" value="TreeGrafter"/>
</dbReference>
<evidence type="ECO:0000313" key="12">
    <source>
        <dbReference type="EMBL" id="RPB09604.1"/>
    </source>
</evidence>